<proteinExistence type="predicted"/>
<feature type="transmembrane region" description="Helical" evidence="13">
    <location>
        <begin position="214"/>
        <end position="237"/>
    </location>
</feature>
<dbReference type="PANTHER" id="PTHR24242">
    <property type="entry name" value="G-PROTEIN COUPLED RECEPTOR"/>
    <property type="match status" value="1"/>
</dbReference>
<evidence type="ECO:0000256" key="11">
    <source>
        <dbReference type="ARBA" id="ARBA00023180"/>
    </source>
</evidence>
<dbReference type="Gene3D" id="1.20.1070.10">
    <property type="entry name" value="Rhodopsin 7-helix transmembrane proteins"/>
    <property type="match status" value="1"/>
</dbReference>
<feature type="transmembrane region" description="Helical" evidence="13">
    <location>
        <begin position="116"/>
        <end position="139"/>
    </location>
</feature>
<dbReference type="PROSITE" id="PS50262">
    <property type="entry name" value="G_PROTEIN_RECEP_F1_2"/>
    <property type="match status" value="1"/>
</dbReference>
<keyword evidence="4 13" id="KW-0812">Transmembrane</keyword>
<evidence type="ECO:0000256" key="7">
    <source>
        <dbReference type="ARBA" id="ARBA00023040"/>
    </source>
</evidence>
<evidence type="ECO:0000256" key="1">
    <source>
        <dbReference type="ARBA" id="ARBA00004651"/>
    </source>
</evidence>
<evidence type="ECO:0000256" key="10">
    <source>
        <dbReference type="ARBA" id="ARBA00023170"/>
    </source>
</evidence>
<keyword evidence="9" id="KW-1015">Disulfide bond</keyword>
<keyword evidence="6 13" id="KW-1133">Transmembrane helix</keyword>
<dbReference type="Proteomes" id="UP001181693">
    <property type="component" value="Unassembled WGS sequence"/>
</dbReference>
<dbReference type="Pfam" id="PF13853">
    <property type="entry name" value="7tm_4"/>
    <property type="match status" value="1"/>
</dbReference>
<evidence type="ECO:0000313" key="15">
    <source>
        <dbReference type="EMBL" id="DBA32240.1"/>
    </source>
</evidence>
<dbReference type="GO" id="GO:0005886">
    <property type="term" value="C:plasma membrane"/>
    <property type="evidence" value="ECO:0007669"/>
    <property type="project" value="UniProtKB-SubCell"/>
</dbReference>
<feature type="transmembrane region" description="Helical" evidence="13">
    <location>
        <begin position="33"/>
        <end position="49"/>
    </location>
</feature>
<evidence type="ECO:0000256" key="3">
    <source>
        <dbReference type="ARBA" id="ARBA00022606"/>
    </source>
</evidence>
<dbReference type="AlphaFoldDB" id="A0AAV3B3P4"/>
<keyword evidence="5" id="KW-0552">Olfaction</keyword>
<evidence type="ECO:0000256" key="4">
    <source>
        <dbReference type="ARBA" id="ARBA00022692"/>
    </source>
</evidence>
<protein>
    <recommendedName>
        <fullName evidence="14">G-protein coupled receptors family 1 profile domain-containing protein</fullName>
    </recommendedName>
</protein>
<evidence type="ECO:0000256" key="9">
    <source>
        <dbReference type="ARBA" id="ARBA00023157"/>
    </source>
</evidence>
<feature type="domain" description="G-protein coupled receptors family 1 profile" evidence="14">
    <location>
        <begin position="17"/>
        <end position="269"/>
    </location>
</feature>
<keyword evidence="16" id="KW-1185">Reference proteome</keyword>
<dbReference type="SMART" id="SM01381">
    <property type="entry name" value="7TM_GPCR_Srsx"/>
    <property type="match status" value="1"/>
</dbReference>
<evidence type="ECO:0000256" key="13">
    <source>
        <dbReference type="SAM" id="Phobius"/>
    </source>
</evidence>
<organism evidence="15 16">
    <name type="scientific">Pyxicephalus adspersus</name>
    <name type="common">African bullfrog</name>
    <dbReference type="NCBI Taxonomy" id="30357"/>
    <lineage>
        <taxon>Eukaryota</taxon>
        <taxon>Metazoa</taxon>
        <taxon>Chordata</taxon>
        <taxon>Craniata</taxon>
        <taxon>Vertebrata</taxon>
        <taxon>Euteleostomi</taxon>
        <taxon>Amphibia</taxon>
        <taxon>Batrachia</taxon>
        <taxon>Anura</taxon>
        <taxon>Neobatrachia</taxon>
        <taxon>Ranoidea</taxon>
        <taxon>Pyxicephalidae</taxon>
        <taxon>Pyxicephalinae</taxon>
        <taxon>Pyxicephalus</taxon>
    </lineage>
</organism>
<feature type="transmembrane region" description="Helical" evidence="13">
    <location>
        <begin position="7"/>
        <end position="27"/>
    </location>
</feature>
<feature type="transmembrane region" description="Helical" evidence="13">
    <location>
        <begin position="176"/>
        <end position="202"/>
    </location>
</feature>
<dbReference type="GO" id="GO:0004984">
    <property type="term" value="F:olfactory receptor activity"/>
    <property type="evidence" value="ECO:0007669"/>
    <property type="project" value="InterPro"/>
</dbReference>
<dbReference type="SUPFAM" id="SSF81321">
    <property type="entry name" value="Family A G protein-coupled receptor-like"/>
    <property type="match status" value="1"/>
</dbReference>
<dbReference type="EMBL" id="DYDO01000001">
    <property type="protein sequence ID" value="DBA32240.1"/>
    <property type="molecule type" value="Genomic_DNA"/>
</dbReference>
<keyword evidence="2" id="KW-1003">Cell membrane</keyword>
<dbReference type="FunFam" id="1.20.1070.10:FF:000013">
    <property type="entry name" value="Olfactory receptor"/>
    <property type="match status" value="1"/>
</dbReference>
<evidence type="ECO:0000313" key="16">
    <source>
        <dbReference type="Proteomes" id="UP001181693"/>
    </source>
</evidence>
<evidence type="ECO:0000256" key="5">
    <source>
        <dbReference type="ARBA" id="ARBA00022725"/>
    </source>
</evidence>
<evidence type="ECO:0000256" key="2">
    <source>
        <dbReference type="ARBA" id="ARBA00022475"/>
    </source>
</evidence>
<gene>
    <name evidence="15" type="ORF">GDO54_000048</name>
</gene>
<comment type="caution">
    <text evidence="15">The sequence shown here is derived from an EMBL/GenBank/DDBJ whole genome shotgun (WGS) entry which is preliminary data.</text>
</comment>
<dbReference type="PRINTS" id="PR00237">
    <property type="entry name" value="GPCRRHODOPSN"/>
</dbReference>
<sequence>MSNYTAVSEVVLVGFAANGTVICLVTFNNYLHQPMYLLIANLAASDLLFDTVTLPKLIAKYWFGASTIPLRLCLFQIFLVHYLGSLDSFLLMLMAIDRNVAICSPLRYTSIITNKVVTISCGICWIILSSSINSVAAILASQIPLCGPNKVNSLFCGYTAYAALACADISGPRKIVFVNAMVVLLLPLGLILGSYIKIIAVISSTRSENLRKAFYTCVTHLLVIILYFTPRIFMYIVSNVPFVTIKPDMSVLLLSLYSFIPHMANPIIYFLRTKEIKQTLRKALRRSKFREKD</sequence>
<dbReference type="InterPro" id="IPR000725">
    <property type="entry name" value="Olfact_rcpt"/>
</dbReference>
<keyword evidence="10" id="KW-0675">Receptor</keyword>
<evidence type="ECO:0000256" key="12">
    <source>
        <dbReference type="ARBA" id="ARBA00023224"/>
    </source>
</evidence>
<evidence type="ECO:0000256" key="6">
    <source>
        <dbReference type="ARBA" id="ARBA00022989"/>
    </source>
</evidence>
<dbReference type="InterPro" id="IPR050939">
    <property type="entry name" value="Olfactory_GPCR1"/>
</dbReference>
<dbReference type="InterPro" id="IPR017452">
    <property type="entry name" value="GPCR_Rhodpsn_7TM"/>
</dbReference>
<accession>A0AAV3B3P4</accession>
<name>A0AAV3B3P4_PYXAD</name>
<evidence type="ECO:0000259" key="14">
    <source>
        <dbReference type="PROSITE" id="PS50262"/>
    </source>
</evidence>
<dbReference type="InterPro" id="IPR000276">
    <property type="entry name" value="GPCR_Rhodpsn"/>
</dbReference>
<keyword evidence="12" id="KW-0807">Transducer</keyword>
<feature type="transmembrane region" description="Helical" evidence="13">
    <location>
        <begin position="249"/>
        <end position="271"/>
    </location>
</feature>
<evidence type="ECO:0000256" key="8">
    <source>
        <dbReference type="ARBA" id="ARBA00023136"/>
    </source>
</evidence>
<keyword evidence="7" id="KW-0297">G-protein coupled receptor</keyword>
<comment type="subcellular location">
    <subcellularLocation>
        <location evidence="1">Cell membrane</location>
        <topology evidence="1">Multi-pass membrane protein</topology>
    </subcellularLocation>
</comment>
<keyword evidence="3" id="KW-0716">Sensory transduction</keyword>
<reference evidence="15" key="1">
    <citation type="thesis" date="2020" institute="ProQuest LLC" country="789 East Eisenhower Parkway, Ann Arbor, MI, USA">
        <title>Comparative Genomics and Chromosome Evolution.</title>
        <authorList>
            <person name="Mudd A.B."/>
        </authorList>
    </citation>
    <scope>NUCLEOTIDE SEQUENCE</scope>
    <source>
        <strain evidence="15">1538</strain>
        <tissue evidence="15">Blood</tissue>
    </source>
</reference>
<dbReference type="GO" id="GO:0004930">
    <property type="term" value="F:G protein-coupled receptor activity"/>
    <property type="evidence" value="ECO:0007669"/>
    <property type="project" value="UniProtKB-KW"/>
</dbReference>
<keyword evidence="8 13" id="KW-0472">Membrane</keyword>
<keyword evidence="11" id="KW-0325">Glycoprotein</keyword>
<dbReference type="PANTHER" id="PTHR24242:SF227">
    <property type="entry name" value="OLFACTORY RECEPTOR"/>
    <property type="match status" value="1"/>
</dbReference>
<dbReference type="PRINTS" id="PR00245">
    <property type="entry name" value="OLFACTORYR"/>
</dbReference>